<feature type="transmembrane region" description="Helical" evidence="1">
    <location>
        <begin position="73"/>
        <end position="92"/>
    </location>
</feature>
<proteinExistence type="predicted"/>
<dbReference type="AlphaFoldDB" id="Q56899"/>
<accession>Q56899</accession>
<evidence type="ECO:0000313" key="2">
    <source>
        <dbReference type="EMBL" id="CAA79346.1"/>
    </source>
</evidence>
<keyword evidence="1" id="KW-1133">Transmembrane helix</keyword>
<evidence type="ECO:0000256" key="1">
    <source>
        <dbReference type="SAM" id="Phobius"/>
    </source>
</evidence>
<name>Q56899_YEREN</name>
<dbReference type="EMBL" id="Z18920">
    <property type="protein sequence ID" value="CAA79346.1"/>
    <property type="molecule type" value="Genomic_DNA"/>
</dbReference>
<reference evidence="2" key="2">
    <citation type="journal article" date="1996" name="Trends Microbiol.">
        <title>Bacterial polysaccharide synthesis and gene nomenclature.</title>
        <authorList>
            <person name="Reeves P.R."/>
            <person name="Hobbs M."/>
            <person name="Valvano M.A."/>
            <person name="Skurnik M."/>
            <person name="Whitfield C."/>
            <person name="Coplin D."/>
            <person name="Kido N."/>
            <person name="Klena J."/>
            <person name="Maskell D."/>
            <person name="Raetz C.R."/>
            <person name="Rick P.D."/>
        </authorList>
    </citation>
    <scope>NUCLEOTIDE SEQUENCE</scope>
    <source>
        <strain evidence="2">6471/76</strain>
    </source>
</reference>
<protein>
    <submittedName>
        <fullName evidence="2">Orf0.67</fullName>
    </submittedName>
</protein>
<organism evidence="2">
    <name type="scientific">Yersinia enterocolitica</name>
    <dbReference type="NCBI Taxonomy" id="630"/>
    <lineage>
        <taxon>Bacteria</taxon>
        <taxon>Pseudomonadati</taxon>
        <taxon>Pseudomonadota</taxon>
        <taxon>Gammaproteobacteria</taxon>
        <taxon>Enterobacterales</taxon>
        <taxon>Yersiniaceae</taxon>
        <taxon>Yersinia</taxon>
    </lineage>
</organism>
<keyword evidence="1" id="KW-0472">Membrane</keyword>
<keyword evidence="1" id="KW-0812">Transmembrane</keyword>
<reference evidence="2" key="1">
    <citation type="journal article" date="1993" name="Mol. Microbiol.">
        <title>Genetic organization and sequence of the rfb gene cluster of Yersinia enterocolitica serotype O:3: similarities to the dTDP-L-rhamnose biosynthesis pathway of Salmonella and to the bacterial polysaccharide transport systems.</title>
        <authorList>
            <person name="Zhang L."/>
            <person name="Al-Hendy A."/>
            <person name="Toivanen P."/>
            <person name="Skurnik M."/>
        </authorList>
    </citation>
    <scope>NUCLEOTIDE SEQUENCE</scope>
    <source>
        <strain evidence="2">6471/76</strain>
    </source>
</reference>
<feature type="transmembrane region" description="Helical" evidence="1">
    <location>
        <begin position="47"/>
        <end position="66"/>
    </location>
</feature>
<dbReference type="PIR" id="S35293">
    <property type="entry name" value="S35293"/>
</dbReference>
<sequence length="295" mass="32233">MNGWLSCTLPGVTCVSVMMPCLPSTVRWSSHNKPFGLPSRCINPLSGSVVLTFVFLSAAALSGVFFTPGSGFFSCFFLSASTAALSWSIYSLTLPDAAHSRLTRVGTGLQVRAVGVENAAVRHALRQCLLYDMVKNLLKNIAAVKAADAVLAEGGSVGHFFGQPHAQEPTVSHVDLNFLHQASFGRHAKKIAQEHHFNQADRVDGRTAIVRTIEVSDGIADKFKIDGGINLAHQMVFRHQFIEGDGFKVVLLWGGVFKHGGQSVFCTDLIRSKSEIYDICHKEYRCKKERKIVTI</sequence>